<organism evidence="3 4">
    <name type="scientific">Candidatus Limenecus avicola</name>
    <dbReference type="NCBI Taxonomy" id="2840847"/>
    <lineage>
        <taxon>Bacteria</taxon>
        <taxon>Bacillati</taxon>
        <taxon>Bacillota</taxon>
        <taxon>Clostridia</taxon>
        <taxon>Eubacteriales</taxon>
        <taxon>Clostridiaceae</taxon>
        <taxon>Clostridiaceae incertae sedis</taxon>
        <taxon>Candidatus Limenecus</taxon>
    </lineage>
</organism>
<proteinExistence type="predicted"/>
<feature type="transmembrane region" description="Helical" evidence="2">
    <location>
        <begin position="65"/>
        <end position="87"/>
    </location>
</feature>
<keyword evidence="1" id="KW-0175">Coiled coil</keyword>
<evidence type="ECO:0000313" key="3">
    <source>
        <dbReference type="EMBL" id="HIU93001.1"/>
    </source>
</evidence>
<feature type="coiled-coil region" evidence="1">
    <location>
        <begin position="327"/>
        <end position="354"/>
    </location>
</feature>
<dbReference type="AlphaFoldDB" id="A0A9D1N1L6"/>
<dbReference type="EMBL" id="DVOD01000055">
    <property type="protein sequence ID" value="HIU93001.1"/>
    <property type="molecule type" value="Genomic_DNA"/>
</dbReference>
<keyword evidence="2" id="KW-0812">Transmembrane</keyword>
<gene>
    <name evidence="3" type="ORF">IAD26_07705</name>
</gene>
<evidence type="ECO:0000256" key="1">
    <source>
        <dbReference type="SAM" id="Coils"/>
    </source>
</evidence>
<dbReference type="Proteomes" id="UP000886748">
    <property type="component" value="Unassembled WGS sequence"/>
</dbReference>
<name>A0A9D1N1L6_9CLOT</name>
<evidence type="ECO:0000313" key="4">
    <source>
        <dbReference type="Proteomes" id="UP000886748"/>
    </source>
</evidence>
<evidence type="ECO:0000256" key="2">
    <source>
        <dbReference type="SAM" id="Phobius"/>
    </source>
</evidence>
<accession>A0A9D1N1L6</accession>
<keyword evidence="2" id="KW-0472">Membrane</keyword>
<reference evidence="3" key="2">
    <citation type="journal article" date="2021" name="PeerJ">
        <title>Extensive microbial diversity within the chicken gut microbiome revealed by metagenomics and culture.</title>
        <authorList>
            <person name="Gilroy R."/>
            <person name="Ravi A."/>
            <person name="Getino M."/>
            <person name="Pursley I."/>
            <person name="Horton D.L."/>
            <person name="Alikhan N.F."/>
            <person name="Baker D."/>
            <person name="Gharbi K."/>
            <person name="Hall N."/>
            <person name="Watson M."/>
            <person name="Adriaenssens E.M."/>
            <person name="Foster-Nyarko E."/>
            <person name="Jarju S."/>
            <person name="Secka A."/>
            <person name="Antonio M."/>
            <person name="Oren A."/>
            <person name="Chaudhuri R.R."/>
            <person name="La Ragione R."/>
            <person name="Hildebrand F."/>
            <person name="Pallen M.J."/>
        </authorList>
    </citation>
    <scope>NUCLEOTIDE SEQUENCE</scope>
    <source>
        <strain evidence="3">CHK154-7741</strain>
    </source>
</reference>
<protein>
    <submittedName>
        <fullName evidence="3">Uncharacterized protein</fullName>
    </submittedName>
</protein>
<comment type="caution">
    <text evidence="3">The sequence shown here is derived from an EMBL/GenBank/DDBJ whole genome shotgun (WGS) entry which is preliminary data.</text>
</comment>
<sequence length="576" mass="63338">MSVNFSNNNVYKNFFTQTGQYSPVSNPDKKNSTVSIASVKVGDIEPDTYNGQNTQEKEKMSPKKLVGIISASVGGTLLLGVLTLAALSKGSGGISKRLAKISARAKKAVFDLNAKSKDLTFLQKVKLKTGKSIQFVADSLQASSNFSAVKDSFTYHWMDKLGMKKAADGINKYFKKITLKTKNNAYKDAEYAAVDFCANLKSIAQKIKAKDPAKAKQLEDKAQQIMNEYMAGFSSQQHMARSENIWKNLDGLNTEVYNRLYKQKGGFFKNLKQFKTYITTDIIAKDRKAVFKQINSSKSRISNNISDVNSAMKQALYDLQVSVDSSNKKIVDIVKELSKNLDEAKNLAGEGEKAAREKIFKQIQTNLDELSRISVSAAKDPVSSKLTQDKIAAMQDLIKPESYAKGLAQEAMTDIKTILGKDSAEYQAAKKCMTKMNDKLNTAIKHEDITYEKLAELRVGSGPTDVLGIIGPAALAAMLVANSKDKDERISRTLTGGIPILGGIGMSYYGTLRGWTGAKNLVIGLLTGWLLNVVGEQTDIYAKNYRSEQSKLKNAFDSLAKLQKNQNQDKQTNITG</sequence>
<keyword evidence="2" id="KW-1133">Transmembrane helix</keyword>
<reference evidence="3" key="1">
    <citation type="submission" date="2020-10" db="EMBL/GenBank/DDBJ databases">
        <authorList>
            <person name="Gilroy R."/>
        </authorList>
    </citation>
    <scope>NUCLEOTIDE SEQUENCE</scope>
    <source>
        <strain evidence="3">CHK154-7741</strain>
    </source>
</reference>